<dbReference type="PROSITE" id="PS51186">
    <property type="entry name" value="GNAT"/>
    <property type="match status" value="1"/>
</dbReference>
<reference evidence="2 3" key="1">
    <citation type="journal article" date="2019" name="Int. J. Syst. Evol. Microbiol.">
        <title>The Global Catalogue of Microorganisms (GCM) 10K type strain sequencing project: providing services to taxonomists for standard genome sequencing and annotation.</title>
        <authorList>
            <consortium name="The Broad Institute Genomics Platform"/>
            <consortium name="The Broad Institute Genome Sequencing Center for Infectious Disease"/>
            <person name="Wu L."/>
            <person name="Ma J."/>
        </authorList>
    </citation>
    <scope>NUCLEOTIDE SEQUENCE [LARGE SCALE GENOMIC DNA]</scope>
    <source>
        <strain evidence="2 3">JCM 11117</strain>
    </source>
</reference>
<dbReference type="RefSeq" id="WP_343939621.1">
    <property type="nucleotide sequence ID" value="NZ_BAAAHP010000031.1"/>
</dbReference>
<dbReference type="InterPro" id="IPR016181">
    <property type="entry name" value="Acyl_CoA_acyltransferase"/>
</dbReference>
<dbReference type="GO" id="GO:0016874">
    <property type="term" value="F:ligase activity"/>
    <property type="evidence" value="ECO:0007669"/>
    <property type="project" value="UniProtKB-KW"/>
</dbReference>
<dbReference type="SUPFAM" id="SSF51735">
    <property type="entry name" value="NAD(P)-binding Rossmann-fold domains"/>
    <property type="match status" value="1"/>
</dbReference>
<dbReference type="InterPro" id="IPR013815">
    <property type="entry name" value="ATP_grasp_subdomain_1"/>
</dbReference>
<evidence type="ECO:0000313" key="2">
    <source>
        <dbReference type="EMBL" id="GAA0926158.1"/>
    </source>
</evidence>
<dbReference type="EMBL" id="BAAAHP010000031">
    <property type="protein sequence ID" value="GAA0926158.1"/>
    <property type="molecule type" value="Genomic_DNA"/>
</dbReference>
<dbReference type="PANTHER" id="PTHR42793">
    <property type="entry name" value="COA BINDING DOMAIN CONTAINING PROTEIN"/>
    <property type="match status" value="1"/>
</dbReference>
<dbReference type="InterPro" id="IPR032875">
    <property type="entry name" value="Succ_CoA_lig_flav_dom"/>
</dbReference>
<dbReference type="SUPFAM" id="SSF52210">
    <property type="entry name" value="Succinyl-CoA synthetase domains"/>
    <property type="match status" value="2"/>
</dbReference>
<dbReference type="Pfam" id="PF13607">
    <property type="entry name" value="Succ_CoA_lig"/>
    <property type="match status" value="1"/>
</dbReference>
<sequence length="891" mass="91969">MALTEETTSARVVRALLADGSIVRMRRLDGADAPSVEQMYRALPAYDRYLRFFSAGVVPRAGGLASCTAPGYAAVGAFRGDRLIGVAEYVIVDGPTTAEVGLVVAHPDQARGVGTLLLEHLGSAARRCGVRRFVAEVLEDNTAMRRVFNDLGLPYRFRVLEGSVHVEVDLEPGKPYLAALAEREERADRASLATVLAPGSLAVVGAGRKPDSVGHAVLANIVAADYAGRLYAVNPHATQVCGIECVASVADLPEAVDLAVVCVPARAVPDVADACGRRGVRALLVISSGLSADPPSAVRLIEAVRRYDMRMVGPNCLGVSNTDPAVRLDAGFAPPSPPGDIGLVTQSGGVAIAVQAELRRLGLGTSTTVSTGDKYDVSGNDLLLWWNSDPNTRMAVLYLESFGNPRKFSRFSRGLAAQMPVLTVRSGSSEAGQRAAASHTASTATPRVTRDALFRQAGVLAVDRLDELTELIATLSWQPLPAGRRVAVISNAGGAGVLAADACAAAGLEVSALSGHTRRALSHRLGRPASLDNPVDTSAVVAPETFADAVAVLLAAPEVDAVIALTVPTAVADPFPGMTRAAARSPGTPLLAVRLGQAEHIVGVADEDGRCRLPCFADPAAAAAALARAADRSAWLARPGATSAVDEVDATAAAGIVAAFLAAHPAGGWLESGDVQDLLAAYGLPILRGELVDGPERAVAAFTRAGGPVALKAIAYGVVHKAAAGGVRLGADSPDAVARAARELAARFGGRLHGILVQPMAPPGPELLVGVVGDPEFGPLVTVGLGGTATDLAADRAHRLVPLAEADAEDMLRDFRAGEQLFGPQRRPRLDRAAVRDVIARVGVLAEQVPEVVELDLNPVIAGPGGCVAVDARIRVAPPPGGDPAVRALRL</sequence>
<evidence type="ECO:0000313" key="3">
    <source>
        <dbReference type="Proteomes" id="UP001499967"/>
    </source>
</evidence>
<proteinExistence type="predicted"/>
<dbReference type="Gene3D" id="3.30.470.20">
    <property type="entry name" value="ATP-grasp fold, B domain"/>
    <property type="match status" value="1"/>
</dbReference>
<protein>
    <submittedName>
        <fullName evidence="2">Bifunctional GNAT family N-acetyltransferase/acetate--CoA ligase family protein</fullName>
    </submittedName>
</protein>
<dbReference type="PANTHER" id="PTHR42793:SF1">
    <property type="entry name" value="PEPTIDYL-LYSINE N-ACETYLTRANSFERASE PATZ"/>
    <property type="match status" value="1"/>
</dbReference>
<dbReference type="Pfam" id="PF00583">
    <property type="entry name" value="Acetyltransf_1"/>
    <property type="match status" value="1"/>
</dbReference>
<dbReference type="Gene3D" id="3.30.1490.20">
    <property type="entry name" value="ATP-grasp fold, A domain"/>
    <property type="match status" value="1"/>
</dbReference>
<dbReference type="InterPro" id="IPR003781">
    <property type="entry name" value="CoA-bd"/>
</dbReference>
<dbReference type="CDD" id="cd04301">
    <property type="entry name" value="NAT_SF"/>
    <property type="match status" value="1"/>
</dbReference>
<accession>A0ABN1PCE5</accession>
<dbReference type="SUPFAM" id="SSF56059">
    <property type="entry name" value="Glutathione synthetase ATP-binding domain-like"/>
    <property type="match status" value="1"/>
</dbReference>
<dbReference type="Gene3D" id="3.40.50.261">
    <property type="entry name" value="Succinyl-CoA synthetase domains"/>
    <property type="match status" value="2"/>
</dbReference>
<keyword evidence="3" id="KW-1185">Reference proteome</keyword>
<dbReference type="InterPro" id="IPR016102">
    <property type="entry name" value="Succinyl-CoA_synth-like"/>
</dbReference>
<dbReference type="InterPro" id="IPR036291">
    <property type="entry name" value="NAD(P)-bd_dom_sf"/>
</dbReference>
<name>A0ABN1PCE5_9PSEU</name>
<dbReference type="Gene3D" id="3.40.50.720">
    <property type="entry name" value="NAD(P)-binding Rossmann-like Domain"/>
    <property type="match status" value="1"/>
</dbReference>
<dbReference type="Pfam" id="PF13380">
    <property type="entry name" value="CoA_binding_2"/>
    <property type="match status" value="1"/>
</dbReference>
<dbReference type="Pfam" id="PF19045">
    <property type="entry name" value="Ligase_CoA_2"/>
    <property type="match status" value="1"/>
</dbReference>
<comment type="caution">
    <text evidence="2">The sequence shown here is derived from an EMBL/GenBank/DDBJ whole genome shotgun (WGS) entry which is preliminary data.</text>
</comment>
<organism evidence="2 3">
    <name type="scientific">Pseudonocardia zijingensis</name>
    <dbReference type="NCBI Taxonomy" id="153376"/>
    <lineage>
        <taxon>Bacteria</taxon>
        <taxon>Bacillati</taxon>
        <taxon>Actinomycetota</taxon>
        <taxon>Actinomycetes</taxon>
        <taxon>Pseudonocardiales</taxon>
        <taxon>Pseudonocardiaceae</taxon>
        <taxon>Pseudonocardia</taxon>
    </lineage>
</organism>
<keyword evidence="2" id="KW-0436">Ligase</keyword>
<gene>
    <name evidence="2" type="ORF">GCM10009559_11180</name>
</gene>
<dbReference type="InterPro" id="IPR000182">
    <property type="entry name" value="GNAT_dom"/>
</dbReference>
<dbReference type="Pfam" id="PF13549">
    <property type="entry name" value="ATP-grasp_5"/>
    <property type="match status" value="1"/>
</dbReference>
<dbReference type="Gene3D" id="3.40.630.30">
    <property type="match status" value="1"/>
</dbReference>
<dbReference type="SUPFAM" id="SSF55729">
    <property type="entry name" value="Acyl-CoA N-acyltransferases (Nat)"/>
    <property type="match status" value="1"/>
</dbReference>
<evidence type="ECO:0000259" key="1">
    <source>
        <dbReference type="PROSITE" id="PS51186"/>
    </source>
</evidence>
<dbReference type="InterPro" id="IPR043938">
    <property type="entry name" value="Ligase_CoA_dom"/>
</dbReference>
<dbReference type="Proteomes" id="UP001499967">
    <property type="component" value="Unassembled WGS sequence"/>
</dbReference>
<dbReference type="SMART" id="SM00881">
    <property type="entry name" value="CoA_binding"/>
    <property type="match status" value="1"/>
</dbReference>
<feature type="domain" description="N-acetyltransferase" evidence="1">
    <location>
        <begin position="23"/>
        <end position="171"/>
    </location>
</feature>